<reference evidence="3 4" key="1">
    <citation type="submission" date="2018-07" db="EMBL/GenBank/DDBJ databases">
        <title>Genome analysis of Larkinella rosea.</title>
        <authorList>
            <person name="Zhou Z."/>
            <person name="Wang G."/>
        </authorList>
    </citation>
    <scope>NUCLEOTIDE SEQUENCE [LARGE SCALE GENOMIC DNA]</scope>
    <source>
        <strain evidence="4">zzj9</strain>
    </source>
</reference>
<dbReference type="GO" id="GO:0006145">
    <property type="term" value="P:purine nucleobase catabolic process"/>
    <property type="evidence" value="ECO:0007669"/>
    <property type="project" value="TreeGrafter"/>
</dbReference>
<evidence type="ECO:0000313" key="3">
    <source>
        <dbReference type="EMBL" id="RCR66568.1"/>
    </source>
</evidence>
<dbReference type="NCBIfam" id="TIGR00857">
    <property type="entry name" value="pyrC_multi"/>
    <property type="match status" value="1"/>
</dbReference>
<name>A0A368JFX6_9BACT</name>
<keyword evidence="4" id="KW-1185">Reference proteome</keyword>
<keyword evidence="1" id="KW-0665">Pyrimidine biosynthesis</keyword>
<evidence type="ECO:0000313" key="4">
    <source>
        <dbReference type="Proteomes" id="UP000253383"/>
    </source>
</evidence>
<evidence type="ECO:0000256" key="1">
    <source>
        <dbReference type="ARBA" id="ARBA00022975"/>
    </source>
</evidence>
<dbReference type="SUPFAM" id="SSF51338">
    <property type="entry name" value="Composite domain of metallo-dependent hydrolases"/>
    <property type="match status" value="1"/>
</dbReference>
<protein>
    <submittedName>
        <fullName evidence="3">Dihydroorotase</fullName>
    </submittedName>
</protein>
<dbReference type="Pfam" id="PF12890">
    <property type="entry name" value="DHOase"/>
    <property type="match status" value="1"/>
</dbReference>
<organism evidence="3 4">
    <name type="scientific">Larkinella punicea</name>
    <dbReference type="NCBI Taxonomy" id="2315727"/>
    <lineage>
        <taxon>Bacteria</taxon>
        <taxon>Pseudomonadati</taxon>
        <taxon>Bacteroidota</taxon>
        <taxon>Cytophagia</taxon>
        <taxon>Cytophagales</taxon>
        <taxon>Spirosomataceae</taxon>
        <taxon>Larkinella</taxon>
    </lineage>
</organism>
<dbReference type="GO" id="GO:0005737">
    <property type="term" value="C:cytoplasm"/>
    <property type="evidence" value="ECO:0007669"/>
    <property type="project" value="TreeGrafter"/>
</dbReference>
<dbReference type="InterPro" id="IPR011059">
    <property type="entry name" value="Metal-dep_hydrolase_composite"/>
</dbReference>
<proteinExistence type="predicted"/>
<dbReference type="GO" id="GO:0004038">
    <property type="term" value="F:allantoinase activity"/>
    <property type="evidence" value="ECO:0007669"/>
    <property type="project" value="TreeGrafter"/>
</dbReference>
<dbReference type="SUPFAM" id="SSF51556">
    <property type="entry name" value="Metallo-dependent hydrolases"/>
    <property type="match status" value="1"/>
</dbReference>
<dbReference type="Proteomes" id="UP000253383">
    <property type="component" value="Unassembled WGS sequence"/>
</dbReference>
<dbReference type="RefSeq" id="WP_114409047.1">
    <property type="nucleotide sequence ID" value="NZ_QOWE01000026.1"/>
</dbReference>
<dbReference type="CDD" id="cd01317">
    <property type="entry name" value="DHOase_IIa"/>
    <property type="match status" value="1"/>
</dbReference>
<gene>
    <name evidence="3" type="ORF">DUE52_26210</name>
</gene>
<comment type="caution">
    <text evidence="3">The sequence shown here is derived from an EMBL/GenBank/DDBJ whole genome shotgun (WGS) entry which is preliminary data.</text>
</comment>
<dbReference type="PANTHER" id="PTHR43668">
    <property type="entry name" value="ALLANTOINASE"/>
    <property type="match status" value="1"/>
</dbReference>
<dbReference type="EMBL" id="QOWE01000026">
    <property type="protein sequence ID" value="RCR66568.1"/>
    <property type="molecule type" value="Genomic_DNA"/>
</dbReference>
<sequence>MKLLIRAVRIIDPQSPFDGLVRDVLLENGLIRQIGEALPVDEDDSSIQRIEPAGLCLSPGWVDLRVSAKDPGYEHKEDLTTVCRAAMLGGFTDIAVLPNTKPVLDSKDTLGYVRQATQGQAVSVHPIAAITKRAEGQDFTDMIDLHHAGAVAFSDGEQPLTHPDLLLKTLQYLRPFNGLLMNRPEEQNLTHFGQMNEGLSSTLLGLKGMPAMAEEMMIERDLRLLEYLYPQSAGRPAETVLHFSTISTARSVELIRQAKQQGLPVSCDVAAHQLAFTDSDLMGFDTNLKVNPPFRLPADREALKQGLADGTIDAVVSDHNPQDDESKNIEFDHADFGIIGLETAFAVVRTHFPDWPLASLIEALTHRPRQILRLPAHTIDENQPATLTVFDPDVEWTYERTASRSKNSPFFGKTLRGKALWIINKGFVESL</sequence>
<dbReference type="AlphaFoldDB" id="A0A368JFX6"/>
<dbReference type="GO" id="GO:0006221">
    <property type="term" value="P:pyrimidine nucleotide biosynthetic process"/>
    <property type="evidence" value="ECO:0007669"/>
    <property type="project" value="UniProtKB-KW"/>
</dbReference>
<dbReference type="GO" id="GO:0046872">
    <property type="term" value="F:metal ion binding"/>
    <property type="evidence" value="ECO:0007669"/>
    <property type="project" value="InterPro"/>
</dbReference>
<accession>A0A368JFX6</accession>
<evidence type="ECO:0000259" key="2">
    <source>
        <dbReference type="Pfam" id="PF12890"/>
    </source>
</evidence>
<dbReference type="InterPro" id="IPR050138">
    <property type="entry name" value="DHOase/Allantoinase_Hydrolase"/>
</dbReference>
<dbReference type="OrthoDB" id="9765462at2"/>
<dbReference type="Gene3D" id="2.30.40.10">
    <property type="entry name" value="Urease, subunit C, domain 1"/>
    <property type="match status" value="1"/>
</dbReference>
<dbReference type="Gene3D" id="3.20.20.140">
    <property type="entry name" value="Metal-dependent hydrolases"/>
    <property type="match status" value="1"/>
</dbReference>
<feature type="domain" description="Dihydroorotase catalytic" evidence="2">
    <location>
        <begin position="57"/>
        <end position="224"/>
    </location>
</feature>
<dbReference type="GO" id="GO:0004151">
    <property type="term" value="F:dihydroorotase activity"/>
    <property type="evidence" value="ECO:0007669"/>
    <property type="project" value="InterPro"/>
</dbReference>
<dbReference type="InterPro" id="IPR004722">
    <property type="entry name" value="DHOase"/>
</dbReference>
<dbReference type="InterPro" id="IPR024403">
    <property type="entry name" value="DHOase_cat"/>
</dbReference>
<dbReference type="InterPro" id="IPR032466">
    <property type="entry name" value="Metal_Hydrolase"/>
</dbReference>
<dbReference type="PANTHER" id="PTHR43668:SF2">
    <property type="entry name" value="ALLANTOINASE"/>
    <property type="match status" value="1"/>
</dbReference>